<sequence>MDELRLGMLSSRTYSSPPQRKACQGTVKGSLMSRVKGRGGKSGTRTGNERDEVTSRFQIPPIQHNNEGQTSVDLGIDDEPCLTSPSSKRNVRGRYRSKEVEKLTKNGELISIDLAVGVNRAVGDMARLIANYLGHVLRTTVSFRDGTCDQIAAKHGPAIFTKMKDKFKPKSGMNEHTFEGYCVMALRKAFRTWKNTLHVYHYKKYDNDEDRLKHQPDNVSPEDWRWLVHHFGTPEFKAVSERNKRNRRKQTTKHICGPKSFAEVEESLRDPETGELAPPDRVWEKQHARKKNGEWVWSDPQSQEIHGRIQQLVNEERAKGEDEPHMNRDEILQSVLGERSGHVRGKGCGANPIGKKRLISEYEVEARVSSVVCGVVVLAYSYGFDRNYGGGLIDGCYKNVPCNSAFMVEAYGLKEAWLF</sequence>
<gene>
    <name evidence="2" type="ORF">G2W53_034939</name>
</gene>
<evidence type="ECO:0008006" key="4">
    <source>
        <dbReference type="Google" id="ProtNLM"/>
    </source>
</evidence>
<dbReference type="OrthoDB" id="1417804at2759"/>
<dbReference type="EMBL" id="JAAIUW010000011">
    <property type="protein sequence ID" value="KAF7808196.1"/>
    <property type="molecule type" value="Genomic_DNA"/>
</dbReference>
<evidence type="ECO:0000313" key="2">
    <source>
        <dbReference type="EMBL" id="KAF7808196.1"/>
    </source>
</evidence>
<dbReference type="AlphaFoldDB" id="A0A834SRH9"/>
<dbReference type="Proteomes" id="UP000634136">
    <property type="component" value="Unassembled WGS sequence"/>
</dbReference>
<dbReference type="PANTHER" id="PTHR33499">
    <property type="entry name" value="OS12G0282400 PROTEIN-RELATED"/>
    <property type="match status" value="1"/>
</dbReference>
<dbReference type="InterPro" id="IPR004252">
    <property type="entry name" value="Probable_transposase_24"/>
</dbReference>
<dbReference type="Pfam" id="PF03004">
    <property type="entry name" value="Transposase_24"/>
    <property type="match status" value="1"/>
</dbReference>
<proteinExistence type="predicted"/>
<dbReference type="PANTHER" id="PTHR33499:SF11">
    <property type="entry name" value="NO APICAL MERISTEM-ASSOCIATED C-TERMINAL DOMAIN-CONTAINING PROTEIN"/>
    <property type="match status" value="1"/>
</dbReference>
<feature type="region of interest" description="Disordered" evidence="1">
    <location>
        <begin position="263"/>
        <end position="285"/>
    </location>
</feature>
<reference evidence="2" key="1">
    <citation type="submission" date="2020-09" db="EMBL/GenBank/DDBJ databases">
        <title>Genome-Enabled Discovery of Anthraquinone Biosynthesis in Senna tora.</title>
        <authorList>
            <person name="Kang S.-H."/>
            <person name="Pandey R.P."/>
            <person name="Lee C.-M."/>
            <person name="Sim J.-S."/>
            <person name="Jeong J.-T."/>
            <person name="Choi B.-S."/>
            <person name="Jung M."/>
            <person name="Ginzburg D."/>
            <person name="Zhao K."/>
            <person name="Won S.Y."/>
            <person name="Oh T.-J."/>
            <person name="Yu Y."/>
            <person name="Kim N.-H."/>
            <person name="Lee O.R."/>
            <person name="Lee T.-H."/>
            <person name="Bashyal P."/>
            <person name="Kim T.-S."/>
            <person name="Lee W.-H."/>
            <person name="Kawkins C."/>
            <person name="Kim C.-K."/>
            <person name="Kim J.S."/>
            <person name="Ahn B.O."/>
            <person name="Rhee S.Y."/>
            <person name="Sohng J.K."/>
        </authorList>
    </citation>
    <scope>NUCLEOTIDE SEQUENCE</scope>
    <source>
        <tissue evidence="2">Leaf</tissue>
    </source>
</reference>
<feature type="region of interest" description="Disordered" evidence="1">
    <location>
        <begin position="1"/>
        <end position="92"/>
    </location>
</feature>
<protein>
    <recommendedName>
        <fullName evidence="4">Transposase</fullName>
    </recommendedName>
</protein>
<keyword evidence="3" id="KW-1185">Reference proteome</keyword>
<evidence type="ECO:0000256" key="1">
    <source>
        <dbReference type="SAM" id="MobiDB-lite"/>
    </source>
</evidence>
<evidence type="ECO:0000313" key="3">
    <source>
        <dbReference type="Proteomes" id="UP000634136"/>
    </source>
</evidence>
<organism evidence="2 3">
    <name type="scientific">Senna tora</name>
    <dbReference type="NCBI Taxonomy" id="362788"/>
    <lineage>
        <taxon>Eukaryota</taxon>
        <taxon>Viridiplantae</taxon>
        <taxon>Streptophyta</taxon>
        <taxon>Embryophyta</taxon>
        <taxon>Tracheophyta</taxon>
        <taxon>Spermatophyta</taxon>
        <taxon>Magnoliopsida</taxon>
        <taxon>eudicotyledons</taxon>
        <taxon>Gunneridae</taxon>
        <taxon>Pentapetalae</taxon>
        <taxon>rosids</taxon>
        <taxon>fabids</taxon>
        <taxon>Fabales</taxon>
        <taxon>Fabaceae</taxon>
        <taxon>Caesalpinioideae</taxon>
        <taxon>Cassia clade</taxon>
        <taxon>Senna</taxon>
    </lineage>
</organism>
<accession>A0A834SRH9</accession>
<feature type="compositionally biased region" description="Polar residues" evidence="1">
    <location>
        <begin position="63"/>
        <end position="72"/>
    </location>
</feature>
<name>A0A834SRH9_9FABA</name>
<comment type="caution">
    <text evidence="2">The sequence shown here is derived from an EMBL/GenBank/DDBJ whole genome shotgun (WGS) entry which is preliminary data.</text>
</comment>